<dbReference type="SUPFAM" id="SSF46785">
    <property type="entry name" value="Winged helix' DNA-binding domain"/>
    <property type="match status" value="1"/>
</dbReference>
<organism evidence="5 6">
    <name type="scientific">Maritimibacter alkaliphilus HTCC2654</name>
    <dbReference type="NCBI Taxonomy" id="314271"/>
    <lineage>
        <taxon>Bacteria</taxon>
        <taxon>Pseudomonadati</taxon>
        <taxon>Pseudomonadota</taxon>
        <taxon>Alphaproteobacteria</taxon>
        <taxon>Rhodobacterales</taxon>
        <taxon>Roseobacteraceae</taxon>
        <taxon>Maritimibacter</taxon>
    </lineage>
</organism>
<dbReference type="InterPro" id="IPR019888">
    <property type="entry name" value="Tscrpt_reg_AsnC-like"/>
</dbReference>
<evidence type="ECO:0000256" key="1">
    <source>
        <dbReference type="ARBA" id="ARBA00023015"/>
    </source>
</evidence>
<gene>
    <name evidence="5" type="ORF">RB2654_19408</name>
</gene>
<dbReference type="SUPFAM" id="SSF54909">
    <property type="entry name" value="Dimeric alpha+beta barrel"/>
    <property type="match status" value="1"/>
</dbReference>
<dbReference type="Gene3D" id="1.10.10.10">
    <property type="entry name" value="Winged helix-like DNA-binding domain superfamily/Winged helix DNA-binding domain"/>
    <property type="match status" value="1"/>
</dbReference>
<dbReference type="SMART" id="SM00344">
    <property type="entry name" value="HTH_ASNC"/>
    <property type="match status" value="1"/>
</dbReference>
<dbReference type="PANTHER" id="PTHR30154">
    <property type="entry name" value="LEUCINE-RESPONSIVE REGULATORY PROTEIN"/>
    <property type="match status" value="1"/>
</dbReference>
<dbReference type="RefSeq" id="WP_008334656.1">
    <property type="nucleotide sequence ID" value="NZ_CH902578.1"/>
</dbReference>
<evidence type="ECO:0000313" key="6">
    <source>
        <dbReference type="Proteomes" id="UP000002931"/>
    </source>
</evidence>
<evidence type="ECO:0000256" key="2">
    <source>
        <dbReference type="ARBA" id="ARBA00023125"/>
    </source>
</evidence>
<accession>A3VA42</accession>
<dbReference type="AlphaFoldDB" id="A3VA42"/>
<dbReference type="InterPro" id="IPR036390">
    <property type="entry name" value="WH_DNA-bd_sf"/>
</dbReference>
<keyword evidence="1" id="KW-0805">Transcription regulation</keyword>
<dbReference type="eggNOG" id="COG1522">
    <property type="taxonomic scope" value="Bacteria"/>
</dbReference>
<dbReference type="STRING" id="314271.RB2654_19408"/>
<dbReference type="EMBL" id="AAMT01000001">
    <property type="protein sequence ID" value="EAQ14783.1"/>
    <property type="molecule type" value="Genomic_DNA"/>
</dbReference>
<dbReference type="PRINTS" id="PR00033">
    <property type="entry name" value="HTHASNC"/>
</dbReference>
<dbReference type="Proteomes" id="UP000002931">
    <property type="component" value="Unassembled WGS sequence"/>
</dbReference>
<keyword evidence="6" id="KW-1185">Reference proteome</keyword>
<dbReference type="InterPro" id="IPR000485">
    <property type="entry name" value="AsnC-type_HTH_dom"/>
</dbReference>
<evidence type="ECO:0000259" key="4">
    <source>
        <dbReference type="PROSITE" id="PS50956"/>
    </source>
</evidence>
<dbReference type="Gene3D" id="3.30.70.920">
    <property type="match status" value="1"/>
</dbReference>
<keyword evidence="3" id="KW-0804">Transcription</keyword>
<dbReference type="PROSITE" id="PS50956">
    <property type="entry name" value="HTH_ASNC_2"/>
    <property type="match status" value="1"/>
</dbReference>
<dbReference type="InterPro" id="IPR011008">
    <property type="entry name" value="Dimeric_a/b-barrel"/>
</dbReference>
<dbReference type="PANTHER" id="PTHR30154:SF34">
    <property type="entry name" value="TRANSCRIPTIONAL REGULATOR AZLB"/>
    <property type="match status" value="1"/>
</dbReference>
<dbReference type="InterPro" id="IPR019885">
    <property type="entry name" value="Tscrpt_reg_HTH_AsnC-type_CS"/>
</dbReference>
<comment type="caution">
    <text evidence="5">The sequence shown here is derived from an EMBL/GenBank/DDBJ whole genome shotgun (WGS) entry which is preliminary data.</text>
</comment>
<dbReference type="GO" id="GO:0043565">
    <property type="term" value="F:sequence-specific DNA binding"/>
    <property type="evidence" value="ECO:0007669"/>
    <property type="project" value="InterPro"/>
</dbReference>
<dbReference type="GO" id="GO:0006355">
    <property type="term" value="P:regulation of DNA-templated transcription"/>
    <property type="evidence" value="ECO:0007669"/>
    <property type="project" value="UniProtKB-ARBA"/>
</dbReference>
<keyword evidence="2" id="KW-0238">DNA-binding</keyword>
<dbReference type="CDD" id="cd00090">
    <property type="entry name" value="HTH_ARSR"/>
    <property type="match status" value="1"/>
</dbReference>
<protein>
    <submittedName>
        <fullName evidence="5">Transcriptional regulator, AsnC family protein</fullName>
    </submittedName>
</protein>
<dbReference type="InterPro" id="IPR036388">
    <property type="entry name" value="WH-like_DNA-bd_sf"/>
</dbReference>
<dbReference type="HOGENOM" id="CLU_091233_0_0_5"/>
<evidence type="ECO:0000256" key="3">
    <source>
        <dbReference type="ARBA" id="ARBA00023163"/>
    </source>
</evidence>
<proteinExistence type="predicted"/>
<evidence type="ECO:0000313" key="5">
    <source>
        <dbReference type="EMBL" id="EAQ14783.1"/>
    </source>
</evidence>
<dbReference type="InterPro" id="IPR019887">
    <property type="entry name" value="Tscrpt_reg_AsnC/Lrp_C"/>
</dbReference>
<dbReference type="GO" id="GO:0043200">
    <property type="term" value="P:response to amino acid"/>
    <property type="evidence" value="ECO:0007669"/>
    <property type="project" value="TreeGrafter"/>
</dbReference>
<dbReference type="GO" id="GO:0005829">
    <property type="term" value="C:cytosol"/>
    <property type="evidence" value="ECO:0007669"/>
    <property type="project" value="TreeGrafter"/>
</dbReference>
<sequence length="158" mass="18117">MKLMPRELDTKDRAILRHLLENGRLTTAELADRVGLSASPCWQRVRRLEADGFIDGYGARVDMELLGLRELAIVEVTLDRHDDETLEDFGQALADIPEVLEVYLTTGDYDYMIKVAVDGTRGYEEFLRSKLYKVKGIRHSRSSFVLRRLKSQQAFVPD</sequence>
<dbReference type="Pfam" id="PF13412">
    <property type="entry name" value="HTH_24"/>
    <property type="match status" value="1"/>
</dbReference>
<reference evidence="5 6" key="1">
    <citation type="journal article" date="2010" name="J. Bacteriol.">
        <title>Genome sequences of Pelagibaca bermudensis HTCC2601T and Maritimibacter alkaliphilus HTCC2654T, the type strains of two marine Roseobacter genera.</title>
        <authorList>
            <person name="Thrash J.C."/>
            <person name="Cho J.C."/>
            <person name="Ferriera S."/>
            <person name="Johnson J."/>
            <person name="Vergin K.L."/>
            <person name="Giovannoni S.J."/>
        </authorList>
    </citation>
    <scope>NUCLEOTIDE SEQUENCE [LARGE SCALE GENOMIC DNA]</scope>
    <source>
        <strain evidence="5 6">HTCC2654</strain>
    </source>
</reference>
<dbReference type="Pfam" id="PF01037">
    <property type="entry name" value="AsnC_trans_reg"/>
    <property type="match status" value="1"/>
</dbReference>
<dbReference type="InterPro" id="IPR011991">
    <property type="entry name" value="ArsR-like_HTH"/>
</dbReference>
<feature type="domain" description="HTH asnC-type" evidence="4">
    <location>
        <begin position="8"/>
        <end position="69"/>
    </location>
</feature>
<name>A3VA42_9RHOB</name>
<dbReference type="PROSITE" id="PS00519">
    <property type="entry name" value="HTH_ASNC_1"/>
    <property type="match status" value="1"/>
</dbReference>